<keyword evidence="1" id="KW-0472">Membrane</keyword>
<dbReference type="AlphaFoldDB" id="A0AA35YAQ0"/>
<dbReference type="EMBL" id="OX465078">
    <property type="protein sequence ID" value="CAI9271545.1"/>
    <property type="molecule type" value="Genomic_DNA"/>
</dbReference>
<gene>
    <name evidence="2" type="ORF">LSALG_LOCUS11812</name>
</gene>
<dbReference type="Proteomes" id="UP001177003">
    <property type="component" value="Chromosome 2"/>
</dbReference>
<keyword evidence="1" id="KW-0812">Transmembrane</keyword>
<keyword evidence="3" id="KW-1185">Reference proteome</keyword>
<proteinExistence type="predicted"/>
<reference evidence="2" key="1">
    <citation type="submission" date="2023-04" db="EMBL/GenBank/DDBJ databases">
        <authorList>
            <person name="Vijverberg K."/>
            <person name="Xiong W."/>
            <person name="Schranz E."/>
        </authorList>
    </citation>
    <scope>NUCLEOTIDE SEQUENCE</scope>
</reference>
<feature type="transmembrane region" description="Helical" evidence="1">
    <location>
        <begin position="5"/>
        <end position="25"/>
    </location>
</feature>
<protein>
    <recommendedName>
        <fullName evidence="4">Transmembrane protein</fullName>
    </recommendedName>
</protein>
<evidence type="ECO:0000313" key="3">
    <source>
        <dbReference type="Proteomes" id="UP001177003"/>
    </source>
</evidence>
<feature type="transmembrane region" description="Helical" evidence="1">
    <location>
        <begin position="31"/>
        <end position="51"/>
    </location>
</feature>
<evidence type="ECO:0000256" key="1">
    <source>
        <dbReference type="SAM" id="Phobius"/>
    </source>
</evidence>
<keyword evidence="1" id="KW-1133">Transmembrane helix</keyword>
<sequence length="215" mass="23966">MGGGVVVITSFLRMGGGVVVITSFLRMGGGVVVITSFLRMGGGVVAELGYFPMQRKRDGGDGVQSDFDVGEMRMRKVTTIIYYFLGFKGISERKLEYRGKLRMGENHIKFAKKSSDMVFNSALIASVATVSADVWQSVACISDRITSRELLDLVVCFPLQLLGRFMLCIWTCFCVPLSPTDSIFSYAYNDDDDWDSDFDSYMSSSEDEVFLDYDH</sequence>
<name>A0AA35YAQ0_LACSI</name>
<evidence type="ECO:0008006" key="4">
    <source>
        <dbReference type="Google" id="ProtNLM"/>
    </source>
</evidence>
<dbReference type="PANTHER" id="PTHR35104:SF6">
    <property type="entry name" value="PROTEIN, PUTATIVE-RELATED"/>
    <property type="match status" value="1"/>
</dbReference>
<accession>A0AA35YAQ0</accession>
<dbReference type="PANTHER" id="PTHR35104">
    <property type="entry name" value="OS03G0807000 PROTEIN"/>
    <property type="match status" value="1"/>
</dbReference>
<organism evidence="2 3">
    <name type="scientific">Lactuca saligna</name>
    <name type="common">Willowleaf lettuce</name>
    <dbReference type="NCBI Taxonomy" id="75948"/>
    <lineage>
        <taxon>Eukaryota</taxon>
        <taxon>Viridiplantae</taxon>
        <taxon>Streptophyta</taxon>
        <taxon>Embryophyta</taxon>
        <taxon>Tracheophyta</taxon>
        <taxon>Spermatophyta</taxon>
        <taxon>Magnoliopsida</taxon>
        <taxon>eudicotyledons</taxon>
        <taxon>Gunneridae</taxon>
        <taxon>Pentapetalae</taxon>
        <taxon>asterids</taxon>
        <taxon>campanulids</taxon>
        <taxon>Asterales</taxon>
        <taxon>Asteraceae</taxon>
        <taxon>Cichorioideae</taxon>
        <taxon>Cichorieae</taxon>
        <taxon>Lactucinae</taxon>
        <taxon>Lactuca</taxon>
    </lineage>
</organism>
<evidence type="ECO:0000313" key="2">
    <source>
        <dbReference type="EMBL" id="CAI9271545.1"/>
    </source>
</evidence>